<dbReference type="GO" id="GO:0030130">
    <property type="term" value="C:clathrin coat of trans-Golgi network vesicle"/>
    <property type="evidence" value="ECO:0007669"/>
    <property type="project" value="InterPro"/>
</dbReference>
<gene>
    <name evidence="8" type="ORF">CYLTODRAFT_379610</name>
</gene>
<keyword evidence="4 6" id="KW-0168">Coated pit</keyword>
<evidence type="ECO:0000313" key="8">
    <source>
        <dbReference type="EMBL" id="KIY65306.1"/>
    </source>
</evidence>
<evidence type="ECO:0000256" key="3">
    <source>
        <dbReference type="ARBA" id="ARBA00023136"/>
    </source>
</evidence>
<dbReference type="GO" id="GO:0072583">
    <property type="term" value="P:clathrin-dependent endocytosis"/>
    <property type="evidence" value="ECO:0007669"/>
    <property type="project" value="TreeGrafter"/>
</dbReference>
<accession>A0A0D7B709</accession>
<dbReference type="InterPro" id="IPR000996">
    <property type="entry name" value="Clathrin_L-chain"/>
</dbReference>
<comment type="similarity">
    <text evidence="2 6">Belongs to the clathrin light chain family.</text>
</comment>
<keyword evidence="3 6" id="KW-0472">Membrane</keyword>
<feature type="compositionally biased region" description="Polar residues" evidence="7">
    <location>
        <begin position="105"/>
        <end position="117"/>
    </location>
</feature>
<proteinExistence type="inferred from homology"/>
<evidence type="ECO:0000256" key="5">
    <source>
        <dbReference type="ARBA" id="ARBA00023329"/>
    </source>
</evidence>
<dbReference type="PANTHER" id="PTHR10639:SF7">
    <property type="entry name" value="CLATHRIN LIGHT CHAIN"/>
    <property type="match status" value="1"/>
</dbReference>
<dbReference type="GO" id="GO:0030132">
    <property type="term" value="C:clathrin coat of coated pit"/>
    <property type="evidence" value="ECO:0007669"/>
    <property type="project" value="InterPro"/>
</dbReference>
<evidence type="ECO:0000256" key="6">
    <source>
        <dbReference type="RuleBase" id="RU363137"/>
    </source>
</evidence>
<feature type="region of interest" description="Disordered" evidence="7">
    <location>
        <begin position="23"/>
        <end position="66"/>
    </location>
</feature>
<feature type="region of interest" description="Disordered" evidence="7">
    <location>
        <begin position="132"/>
        <end position="155"/>
    </location>
</feature>
<comment type="function">
    <text evidence="6">Clathrin is the major protein of the polyhedral coat of coated pits and vesicles.</text>
</comment>
<sequence>MADLFGSSNDEIDFDAAASAFPDISLDGEGDIPSATPAVPPQTNSGFSFDDFESPPQQPHTSVKVTGDDEIEKFENEFPDLDIPVSPPTQQPTYAATFAPRPQPSALSSTPIFTQTMPEDEPEVIRAWREKQQEEIAARDQASEERRQETKNKAERSMDEFYEAYSRKKTDAIASNKEKEAQFLQELTDSLSAGTTWERIGKLIELENSQSKTIARAGPGTTDLTRFKEVLLRLKRAGDTAPGAGGY</sequence>
<keyword evidence="9" id="KW-1185">Reference proteome</keyword>
<evidence type="ECO:0000313" key="9">
    <source>
        <dbReference type="Proteomes" id="UP000054007"/>
    </source>
</evidence>
<reference evidence="8 9" key="1">
    <citation type="journal article" date="2015" name="Fungal Genet. Biol.">
        <title>Evolution of novel wood decay mechanisms in Agaricales revealed by the genome sequences of Fistulina hepatica and Cylindrobasidium torrendii.</title>
        <authorList>
            <person name="Floudas D."/>
            <person name="Held B.W."/>
            <person name="Riley R."/>
            <person name="Nagy L.G."/>
            <person name="Koehler G."/>
            <person name="Ransdell A.S."/>
            <person name="Younus H."/>
            <person name="Chow J."/>
            <person name="Chiniquy J."/>
            <person name="Lipzen A."/>
            <person name="Tritt A."/>
            <person name="Sun H."/>
            <person name="Haridas S."/>
            <person name="LaButti K."/>
            <person name="Ohm R.A."/>
            <person name="Kues U."/>
            <person name="Blanchette R.A."/>
            <person name="Grigoriev I.V."/>
            <person name="Minto R.E."/>
            <person name="Hibbett D.S."/>
        </authorList>
    </citation>
    <scope>NUCLEOTIDE SEQUENCE [LARGE SCALE GENOMIC DNA]</scope>
    <source>
        <strain evidence="8 9">FP15055 ss-10</strain>
    </source>
</reference>
<name>A0A0D7B709_9AGAR</name>
<dbReference type="GO" id="GO:0005198">
    <property type="term" value="F:structural molecule activity"/>
    <property type="evidence" value="ECO:0007669"/>
    <property type="project" value="InterPro"/>
</dbReference>
<dbReference type="Pfam" id="PF01086">
    <property type="entry name" value="Clathrin_lg_ch"/>
    <property type="match status" value="1"/>
</dbReference>
<dbReference type="GO" id="GO:0006886">
    <property type="term" value="P:intracellular protein transport"/>
    <property type="evidence" value="ECO:0007669"/>
    <property type="project" value="InterPro"/>
</dbReference>
<evidence type="ECO:0000256" key="2">
    <source>
        <dbReference type="ARBA" id="ARBA00005263"/>
    </source>
</evidence>
<feature type="region of interest" description="Disordered" evidence="7">
    <location>
        <begin position="79"/>
        <end position="120"/>
    </location>
</feature>
<dbReference type="OrthoDB" id="5512at2759"/>
<comment type="subcellular location">
    <subcellularLocation>
        <location evidence="1 6">Cytoplasmic vesicle membrane</location>
        <topology evidence="1 6">Peripheral membrane protein</topology>
        <orientation evidence="1 6">Cytoplasmic side</orientation>
    </subcellularLocation>
    <subcellularLocation>
        <location evidence="6">Membrane</location>
        <location evidence="6">Coated pit</location>
        <topology evidence="6">Peripheral membrane protein</topology>
        <orientation evidence="6">Cytoplasmic side</orientation>
    </subcellularLocation>
    <text evidence="6">Cytoplasmic face of coated pits and vesicles.</text>
</comment>
<dbReference type="GO" id="GO:0032050">
    <property type="term" value="F:clathrin heavy chain binding"/>
    <property type="evidence" value="ECO:0007669"/>
    <property type="project" value="TreeGrafter"/>
</dbReference>
<evidence type="ECO:0000256" key="4">
    <source>
        <dbReference type="ARBA" id="ARBA00023176"/>
    </source>
</evidence>
<dbReference type="PANTHER" id="PTHR10639">
    <property type="entry name" value="CLATHRIN LIGHT CHAIN"/>
    <property type="match status" value="1"/>
</dbReference>
<evidence type="ECO:0000256" key="7">
    <source>
        <dbReference type="SAM" id="MobiDB-lite"/>
    </source>
</evidence>
<protein>
    <recommendedName>
        <fullName evidence="6">Clathrin light chain</fullName>
    </recommendedName>
</protein>
<dbReference type="STRING" id="1314674.A0A0D7B709"/>
<dbReference type="AlphaFoldDB" id="A0A0D7B709"/>
<dbReference type="Proteomes" id="UP000054007">
    <property type="component" value="Unassembled WGS sequence"/>
</dbReference>
<organism evidence="8 9">
    <name type="scientific">Cylindrobasidium torrendii FP15055 ss-10</name>
    <dbReference type="NCBI Taxonomy" id="1314674"/>
    <lineage>
        <taxon>Eukaryota</taxon>
        <taxon>Fungi</taxon>
        <taxon>Dikarya</taxon>
        <taxon>Basidiomycota</taxon>
        <taxon>Agaricomycotina</taxon>
        <taxon>Agaricomycetes</taxon>
        <taxon>Agaricomycetidae</taxon>
        <taxon>Agaricales</taxon>
        <taxon>Marasmiineae</taxon>
        <taxon>Physalacriaceae</taxon>
        <taxon>Cylindrobasidium</taxon>
    </lineage>
</organism>
<dbReference type="EMBL" id="KN880595">
    <property type="protein sequence ID" value="KIY65306.1"/>
    <property type="molecule type" value="Genomic_DNA"/>
</dbReference>
<evidence type="ECO:0000256" key="1">
    <source>
        <dbReference type="ARBA" id="ARBA00004180"/>
    </source>
</evidence>
<keyword evidence="5 6" id="KW-0968">Cytoplasmic vesicle</keyword>